<dbReference type="AlphaFoldDB" id="A0A1Y1S7Z5"/>
<name>A0A1Y1S7Z5_9MICR</name>
<comment type="caution">
    <text evidence="6">The sequence shown here is derived from an EMBL/GenBank/DDBJ whole genome shotgun (WGS) entry which is preliminary data.</text>
</comment>
<keyword evidence="2 4" id="KW-0689">Ribosomal protein</keyword>
<sequence length="171" mass="19356">MGITRCGRHKRKKSGGTRNQMQKKRKNMMGRQPSNTKIGAERIKALRCRGSNIKQRALRLNEGLFAFYDGSEYVSNTCKIEQVIYHPSSNELMRTNTLTKSAVVKISAENFSVEKLGDIDRVLNVMKSRGFFYGIVTSRPGQEGKVVGHVLQGEELEFYQNKLKKGRIEAA</sequence>
<dbReference type="GO" id="GO:0003735">
    <property type="term" value="F:structural constituent of ribosome"/>
    <property type="evidence" value="ECO:0007669"/>
    <property type="project" value="InterPro"/>
</dbReference>
<accession>A0A1Y1S7Z5</accession>
<dbReference type="PANTHER" id="PTHR10394">
    <property type="entry name" value="40S RIBOSOMAL PROTEIN S8"/>
    <property type="match status" value="1"/>
</dbReference>
<organism evidence="6 7">
    <name type="scientific">Enterospora canceri</name>
    <dbReference type="NCBI Taxonomy" id="1081671"/>
    <lineage>
        <taxon>Eukaryota</taxon>
        <taxon>Fungi</taxon>
        <taxon>Fungi incertae sedis</taxon>
        <taxon>Microsporidia</taxon>
        <taxon>Enterocytozoonidae</taxon>
        <taxon>Enterospora</taxon>
    </lineage>
</organism>
<dbReference type="NCBIfam" id="TIGR00307">
    <property type="entry name" value="eS8"/>
    <property type="match status" value="1"/>
</dbReference>
<evidence type="ECO:0000256" key="1">
    <source>
        <dbReference type="ARBA" id="ARBA00005257"/>
    </source>
</evidence>
<proteinExistence type="inferred from homology"/>
<evidence type="ECO:0000256" key="4">
    <source>
        <dbReference type="RuleBase" id="RU000669"/>
    </source>
</evidence>
<dbReference type="Proteomes" id="UP000192639">
    <property type="component" value="Unassembled WGS sequence"/>
</dbReference>
<protein>
    <recommendedName>
        <fullName evidence="4">40S ribosomal protein S8</fullName>
    </recommendedName>
</protein>
<feature type="compositionally biased region" description="Basic residues" evidence="5">
    <location>
        <begin position="1"/>
        <end position="28"/>
    </location>
</feature>
<keyword evidence="3 4" id="KW-0687">Ribonucleoprotein</keyword>
<evidence type="ECO:0000256" key="5">
    <source>
        <dbReference type="SAM" id="MobiDB-lite"/>
    </source>
</evidence>
<feature type="region of interest" description="Disordered" evidence="5">
    <location>
        <begin position="1"/>
        <end position="36"/>
    </location>
</feature>
<dbReference type="InterPro" id="IPR022309">
    <property type="entry name" value="Ribosomal_Se8/biogenesis_NSA2"/>
</dbReference>
<evidence type="ECO:0000256" key="2">
    <source>
        <dbReference type="ARBA" id="ARBA00022980"/>
    </source>
</evidence>
<evidence type="ECO:0000256" key="3">
    <source>
        <dbReference type="ARBA" id="ARBA00023274"/>
    </source>
</evidence>
<dbReference type="EMBL" id="LWDP01000015">
    <property type="protein sequence ID" value="ORD94597.1"/>
    <property type="molecule type" value="Genomic_DNA"/>
</dbReference>
<dbReference type="OrthoDB" id="1703270at2759"/>
<evidence type="ECO:0000313" key="7">
    <source>
        <dbReference type="Proteomes" id="UP000192639"/>
    </source>
</evidence>
<dbReference type="CDD" id="cd11382">
    <property type="entry name" value="Ribosomal_S8e"/>
    <property type="match status" value="1"/>
</dbReference>
<gene>
    <name evidence="6" type="ORF">ECANGB1_2503</name>
</gene>
<dbReference type="GO" id="GO:0006412">
    <property type="term" value="P:translation"/>
    <property type="evidence" value="ECO:0007669"/>
    <property type="project" value="InterPro"/>
</dbReference>
<comment type="similarity">
    <text evidence="1 4">Belongs to the eukaryotic ribosomal protein eS8 family.</text>
</comment>
<dbReference type="GO" id="GO:0005840">
    <property type="term" value="C:ribosome"/>
    <property type="evidence" value="ECO:0007669"/>
    <property type="project" value="UniProtKB-KW"/>
</dbReference>
<reference evidence="6 7" key="1">
    <citation type="journal article" date="2017" name="Environ. Microbiol.">
        <title>Decay of the glycolytic pathway and adaptation to intranuclear parasitism within Enterocytozoonidae microsporidia.</title>
        <authorList>
            <person name="Wiredu Boakye D."/>
            <person name="Jaroenlak P."/>
            <person name="Prachumwat A."/>
            <person name="Williams T.A."/>
            <person name="Bateman K.S."/>
            <person name="Itsathitphaisarn O."/>
            <person name="Sritunyalucksana K."/>
            <person name="Paszkiewicz K.H."/>
            <person name="Moore K.A."/>
            <person name="Stentiford G.D."/>
            <person name="Williams B.A."/>
        </authorList>
    </citation>
    <scope>NUCLEOTIDE SEQUENCE [LARGE SCALE GENOMIC DNA]</scope>
    <source>
        <strain evidence="6 7">GB1</strain>
    </source>
</reference>
<dbReference type="Pfam" id="PF01201">
    <property type="entry name" value="Ribosomal_S8e"/>
    <property type="match status" value="1"/>
</dbReference>
<keyword evidence="7" id="KW-1185">Reference proteome</keyword>
<dbReference type="InterPro" id="IPR001047">
    <property type="entry name" value="Ribosomal_eS8"/>
</dbReference>
<dbReference type="VEuPathDB" id="MicrosporidiaDB:ECANGB1_2503"/>
<dbReference type="GO" id="GO:1990904">
    <property type="term" value="C:ribonucleoprotein complex"/>
    <property type="evidence" value="ECO:0007669"/>
    <property type="project" value="UniProtKB-KW"/>
</dbReference>
<dbReference type="Gene3D" id="3.10.290.70">
    <property type="match status" value="1"/>
</dbReference>
<evidence type="ECO:0000313" key="6">
    <source>
        <dbReference type="EMBL" id="ORD94597.1"/>
    </source>
</evidence>